<accession>A0ABT0G541</accession>
<name>A0ABT0G541_9ACTN</name>
<evidence type="ECO:0000256" key="2">
    <source>
        <dbReference type="SAM" id="Phobius"/>
    </source>
</evidence>
<sequence>MRHLLGAAAGLAALVPVYYLTEAGARALREGTAAAGPSPAGLGCLMAVAALVALLAAWPAAALACGLPLAAAARCSRSTPPTRSPPRPPCPMLPPAGCPGRGRAPRRGPSWPSRPARSPA</sequence>
<dbReference type="Proteomes" id="UP001317259">
    <property type="component" value="Unassembled WGS sequence"/>
</dbReference>
<keyword evidence="2" id="KW-1133">Transmembrane helix</keyword>
<keyword evidence="2" id="KW-0472">Membrane</keyword>
<dbReference type="RefSeq" id="WP_247815602.1">
    <property type="nucleotide sequence ID" value="NZ_JAKRKC020000002.1"/>
</dbReference>
<feature type="transmembrane region" description="Helical" evidence="2">
    <location>
        <begin position="47"/>
        <end position="73"/>
    </location>
</feature>
<evidence type="ECO:0000313" key="4">
    <source>
        <dbReference type="Proteomes" id="UP001317259"/>
    </source>
</evidence>
<feature type="compositionally biased region" description="Pro residues" evidence="1">
    <location>
        <begin position="82"/>
        <end position="97"/>
    </location>
</feature>
<feature type="compositionally biased region" description="Low complexity" evidence="1">
    <location>
        <begin position="107"/>
        <end position="120"/>
    </location>
</feature>
<reference evidence="3 4" key="1">
    <citation type="submission" date="2022-04" db="EMBL/GenBank/DDBJ databases">
        <title>Genome draft of Actinomadura sp. ATCC 31491.</title>
        <authorList>
            <person name="Shi X."/>
            <person name="Du Y."/>
        </authorList>
    </citation>
    <scope>NUCLEOTIDE SEQUENCE [LARGE SCALE GENOMIC DNA]</scope>
    <source>
        <strain evidence="3 4">ATCC 31491</strain>
    </source>
</reference>
<dbReference type="EMBL" id="JAKRKC020000002">
    <property type="protein sequence ID" value="MCK2219238.1"/>
    <property type="molecule type" value="Genomic_DNA"/>
</dbReference>
<proteinExistence type="predicted"/>
<keyword evidence="2" id="KW-0812">Transmembrane</keyword>
<evidence type="ECO:0000256" key="1">
    <source>
        <dbReference type="SAM" id="MobiDB-lite"/>
    </source>
</evidence>
<keyword evidence="4" id="KW-1185">Reference proteome</keyword>
<feature type="region of interest" description="Disordered" evidence="1">
    <location>
        <begin position="76"/>
        <end position="120"/>
    </location>
</feature>
<organism evidence="3 4">
    <name type="scientific">Actinomadura luzonensis</name>
    <dbReference type="NCBI Taxonomy" id="2805427"/>
    <lineage>
        <taxon>Bacteria</taxon>
        <taxon>Bacillati</taxon>
        <taxon>Actinomycetota</taxon>
        <taxon>Actinomycetes</taxon>
        <taxon>Streptosporangiales</taxon>
        <taxon>Thermomonosporaceae</taxon>
        <taxon>Actinomadura</taxon>
    </lineage>
</organism>
<gene>
    <name evidence="3" type="ORF">MF672_036405</name>
</gene>
<protein>
    <submittedName>
        <fullName evidence="3">Uncharacterized protein</fullName>
    </submittedName>
</protein>
<evidence type="ECO:0000313" key="3">
    <source>
        <dbReference type="EMBL" id="MCK2219238.1"/>
    </source>
</evidence>
<comment type="caution">
    <text evidence="3">The sequence shown here is derived from an EMBL/GenBank/DDBJ whole genome shotgun (WGS) entry which is preliminary data.</text>
</comment>